<sequence length="1126" mass="124379">MADPDSAAWLWETAGDGTPRPERPGLQAPAHEGATPVHMATSVDAAKGDQRGRLSVGDKSEPQGTPRGEDFYDSSEQALKAEEGVWDEEVRRGAARPRGHLRQDSASSAASEQSLEGAMVTGSYFKKRLVVVENPQTYTPVQVSARPGFAACSVCREAVGLDVAGREFVPCECAFPLCRPCYEYIRAAEDGRCPACKERFKRMRGSPRVPEDEEEDHVEDLEAEFRHHLPAVNTRRAQAPAREPVIVLTPSDASLEMRKLAREDSYVARLTRQDSAGSLMRSDSDMQQLSVLDSKPMDAYGYGSVSWQPGGSGGGGGDGHTGGLPSVDDTKRPLSRKVPVAPGLINPYRFVVLLRLGVMGVFLRWRCLNPNPDAYPLWLASVICEIWFGVSWLLDQIPKWSPIDRETYLQRLALKFEPAGGASALAAVDIFVSTADCEKEPPLVTANVVLSVLAMEYPLDKVSCYLSDDGAAMLTFEALTETAAFARVWVPFCKTFGVEPRAPEMYFIQKVDYLRDQVHPEFVKARRKVKTCSSDTVPWPGAAAQREYDEFKIRVNALVAKAAVRPADGWAMPDGTPWPGNDRADHVGMIQVFLQPDGDTQDVNGGPLPRLVYISREKRPGHDHNKKAGAMNALMRASALISNAPFVLNLDCDHYVNNSLALREAMCFLLDPVHGPRVCYVQFPQRFDGVDRNDRYANHNTVFFDVNMRGQDGQQGPMYVGTGCVFRRAALYGADPPPKDKARPRSCCAGWCFGSRTKKNNKVSAGGPGAPHDEVPLVPLKWHAARFGMCHNFVASTLIVDGNPVPSSPRTVLTDVILVISCGYEDKSDWGKKIGWIYGSVTEDILTGFMMHARGWRSVYCITARPAFKGSAPINLTDRLHQVLRWALGSVEIFFSRYNPLWYSPTSSLKLVQRLSYVNTTVYPFTSIPLLTYCLLPAIGLFTNTFIVANLSDSAIVYFLLLFLSVFATAILEIRWAHISLEEWWRNEQFWVIGGTSAHLAAVLQGLLKVLAGVDTAFTLTSKDGGEGGDFAELYHFRWTWLMIPPLTLILFNLFACIAGLARTVQASGPRWGQLLGSLFFSIWVLLHLYPFAKGLMGRSNKTPTIILVWAGLLSIVLSLLWVKIA</sequence>
<feature type="active site" evidence="18">
    <location>
        <position position="844"/>
    </location>
</feature>
<organism evidence="25 26">
    <name type="scientific">Klebsormidium nitens</name>
    <name type="common">Green alga</name>
    <name type="synonym">Ulothrix nitens</name>
    <dbReference type="NCBI Taxonomy" id="105231"/>
    <lineage>
        <taxon>Eukaryota</taxon>
        <taxon>Viridiplantae</taxon>
        <taxon>Streptophyta</taxon>
        <taxon>Klebsormidiophyceae</taxon>
        <taxon>Klebsormidiales</taxon>
        <taxon>Klebsormidiaceae</taxon>
        <taxon>Klebsormidium</taxon>
    </lineage>
</organism>
<gene>
    <name evidence="25" type="ORF">KFL_004590100</name>
</gene>
<evidence type="ECO:0000256" key="4">
    <source>
        <dbReference type="ARBA" id="ARBA00007548"/>
    </source>
</evidence>
<dbReference type="GO" id="GO:0005886">
    <property type="term" value="C:plasma membrane"/>
    <property type="evidence" value="ECO:0007669"/>
    <property type="project" value="UniProtKB-SubCell"/>
</dbReference>
<dbReference type="InterPro" id="IPR027934">
    <property type="entry name" value="CES_Znf_RING"/>
</dbReference>
<evidence type="ECO:0000256" key="16">
    <source>
        <dbReference type="ARBA" id="ARBA00023316"/>
    </source>
</evidence>
<dbReference type="OMA" id="EGSQCCP"/>
<comment type="subcellular location">
    <subcellularLocation>
        <location evidence="2 22">Cell membrane</location>
        <topology evidence="2 22">Multi-pass membrane protein</topology>
    </subcellularLocation>
</comment>
<dbReference type="SUPFAM" id="SSF53448">
    <property type="entry name" value="Nucleotide-diphospho-sugar transferases"/>
    <property type="match status" value="1"/>
</dbReference>
<evidence type="ECO:0000256" key="7">
    <source>
        <dbReference type="ARBA" id="ARBA00022679"/>
    </source>
</evidence>
<dbReference type="UniPathway" id="UPA00695"/>
<keyword evidence="5 22" id="KW-1003">Cell membrane</keyword>
<evidence type="ECO:0000256" key="23">
    <source>
        <dbReference type="SAM" id="MobiDB-lite"/>
    </source>
</evidence>
<dbReference type="InterPro" id="IPR029044">
    <property type="entry name" value="Nucleotide-diphossugar_trans"/>
</dbReference>
<keyword evidence="7 22" id="KW-0808">Transferase</keyword>
<feature type="binding site" evidence="19">
    <location>
        <position position="626"/>
    </location>
    <ligand>
        <name>UDP-alpha-D-glucose</name>
        <dbReference type="ChEBI" id="CHEBI:58885"/>
    </ligand>
</feature>
<dbReference type="Pfam" id="PF03552">
    <property type="entry name" value="Cellulose_synt"/>
    <property type="match status" value="1"/>
</dbReference>
<comment type="cofactor">
    <cofactor evidence="1">
        <name>Mn(2+)</name>
        <dbReference type="ChEBI" id="CHEBI:29035"/>
    </cofactor>
</comment>
<feature type="binding site" evidence="19">
    <location>
        <position position="440"/>
    </location>
    <ligand>
        <name>UDP-alpha-D-glucose</name>
        <dbReference type="ChEBI" id="CHEBI:58885"/>
    </ligand>
</feature>
<dbReference type="STRING" id="105231.A0A1Y1IL20"/>
<dbReference type="InterPro" id="IPR005150">
    <property type="entry name" value="Cellulose_synth"/>
</dbReference>
<keyword evidence="11 22" id="KW-0862">Zinc</keyword>
<evidence type="ECO:0000256" key="11">
    <source>
        <dbReference type="ARBA" id="ARBA00022833"/>
    </source>
</evidence>
<dbReference type="Proteomes" id="UP000054558">
    <property type="component" value="Unassembled WGS sequence"/>
</dbReference>
<dbReference type="InterPro" id="IPR001841">
    <property type="entry name" value="Znf_RING"/>
</dbReference>
<evidence type="ECO:0000259" key="24">
    <source>
        <dbReference type="PROSITE" id="PS50089"/>
    </source>
</evidence>
<feature type="transmembrane region" description="Helical" evidence="22">
    <location>
        <begin position="955"/>
        <end position="978"/>
    </location>
</feature>
<keyword evidence="6 22" id="KW-0328">Glycosyltransferase</keyword>
<keyword evidence="16 22" id="KW-0961">Cell wall biogenesis/degradation</keyword>
<reference evidence="25 26" key="1">
    <citation type="journal article" date="2014" name="Nat. Commun.">
        <title>Klebsormidium flaccidum genome reveals primary factors for plant terrestrial adaptation.</title>
        <authorList>
            <person name="Hori K."/>
            <person name="Maruyama F."/>
            <person name="Fujisawa T."/>
            <person name="Togashi T."/>
            <person name="Yamamoto N."/>
            <person name="Seo M."/>
            <person name="Sato S."/>
            <person name="Yamada T."/>
            <person name="Mori H."/>
            <person name="Tajima N."/>
            <person name="Moriyama T."/>
            <person name="Ikeuchi M."/>
            <person name="Watanabe M."/>
            <person name="Wada H."/>
            <person name="Kobayashi K."/>
            <person name="Saito M."/>
            <person name="Masuda T."/>
            <person name="Sasaki-Sekimoto Y."/>
            <person name="Mashiguchi K."/>
            <person name="Awai K."/>
            <person name="Shimojima M."/>
            <person name="Masuda S."/>
            <person name="Iwai M."/>
            <person name="Nobusawa T."/>
            <person name="Narise T."/>
            <person name="Kondo S."/>
            <person name="Saito H."/>
            <person name="Sato R."/>
            <person name="Murakawa M."/>
            <person name="Ihara Y."/>
            <person name="Oshima-Yamada Y."/>
            <person name="Ohtaka K."/>
            <person name="Satoh M."/>
            <person name="Sonobe K."/>
            <person name="Ishii M."/>
            <person name="Ohtani R."/>
            <person name="Kanamori-Sato M."/>
            <person name="Honoki R."/>
            <person name="Miyazaki D."/>
            <person name="Mochizuki H."/>
            <person name="Umetsu J."/>
            <person name="Higashi K."/>
            <person name="Shibata D."/>
            <person name="Kamiya Y."/>
            <person name="Sato N."/>
            <person name="Nakamura Y."/>
            <person name="Tabata S."/>
            <person name="Ida S."/>
            <person name="Kurokawa K."/>
            <person name="Ohta H."/>
        </authorList>
    </citation>
    <scope>NUCLEOTIDE SEQUENCE [LARGE SCALE GENOMIC DNA]</scope>
    <source>
        <strain evidence="25 26">NIES-2285</strain>
    </source>
</reference>
<feature type="binding site" evidence="19">
    <location>
        <position position="433"/>
    </location>
    <ligand>
        <name>UDP-alpha-D-glucose</name>
        <dbReference type="ChEBI" id="CHEBI:58885"/>
    </ligand>
</feature>
<keyword evidence="15" id="KW-0464">Manganese</keyword>
<evidence type="ECO:0000256" key="14">
    <source>
        <dbReference type="ARBA" id="ARBA00023136"/>
    </source>
</evidence>
<dbReference type="PROSITE" id="PS50089">
    <property type="entry name" value="ZF_RING_2"/>
    <property type="match status" value="1"/>
</dbReference>
<dbReference type="GO" id="GO:0030244">
    <property type="term" value="P:cellulose biosynthetic process"/>
    <property type="evidence" value="ECO:0007669"/>
    <property type="project" value="UniProtKB-KW"/>
</dbReference>
<evidence type="ECO:0000256" key="18">
    <source>
        <dbReference type="PIRSR" id="PIRSR605150-1"/>
    </source>
</evidence>
<proteinExistence type="inferred from homology"/>
<evidence type="ECO:0000256" key="20">
    <source>
        <dbReference type="PIRSR" id="PIRSR605150-3"/>
    </source>
</evidence>
<dbReference type="GO" id="GO:0016760">
    <property type="term" value="F:cellulose synthase (UDP-forming) activity"/>
    <property type="evidence" value="ECO:0007669"/>
    <property type="project" value="UniProtKB-EC"/>
</dbReference>
<evidence type="ECO:0000256" key="13">
    <source>
        <dbReference type="ARBA" id="ARBA00022989"/>
    </source>
</evidence>
<keyword evidence="14 22" id="KW-0472">Membrane</keyword>
<evidence type="ECO:0000256" key="3">
    <source>
        <dbReference type="ARBA" id="ARBA00004768"/>
    </source>
</evidence>
<evidence type="ECO:0000256" key="19">
    <source>
        <dbReference type="PIRSR" id="PIRSR605150-2"/>
    </source>
</evidence>
<evidence type="ECO:0000256" key="5">
    <source>
        <dbReference type="ARBA" id="ARBA00022475"/>
    </source>
</evidence>
<dbReference type="PANTHER" id="PTHR13301">
    <property type="entry name" value="X-BOX TRANSCRIPTION FACTOR-RELATED"/>
    <property type="match status" value="1"/>
</dbReference>
<comment type="cofactor">
    <cofactor evidence="22">
        <name>Zn(2+)</name>
        <dbReference type="ChEBI" id="CHEBI:29105"/>
    </cofactor>
    <text evidence="22">Binds 2 Zn(2+) ions per subunit.</text>
</comment>
<feature type="transmembrane region" description="Helical" evidence="22">
    <location>
        <begin position="930"/>
        <end position="949"/>
    </location>
</feature>
<keyword evidence="8 22" id="KW-0812">Transmembrane</keyword>
<evidence type="ECO:0000313" key="25">
    <source>
        <dbReference type="EMBL" id="GAQ88788.1"/>
    </source>
</evidence>
<evidence type="ECO:0000256" key="17">
    <source>
        <dbReference type="ARBA" id="ARBA00048682"/>
    </source>
</evidence>
<feature type="region of interest" description="Disordered" evidence="23">
    <location>
        <begin position="306"/>
        <end position="332"/>
    </location>
</feature>
<feature type="binding site" evidence="19">
    <location>
        <position position="439"/>
    </location>
    <ligand>
        <name>UDP-alpha-D-glucose</name>
        <dbReference type="ChEBI" id="CHEBI:58885"/>
    </ligand>
</feature>
<feature type="compositionally biased region" description="Basic and acidic residues" evidence="23">
    <location>
        <begin position="46"/>
        <end position="61"/>
    </location>
</feature>
<dbReference type="EMBL" id="DF237408">
    <property type="protein sequence ID" value="GAQ88788.1"/>
    <property type="molecule type" value="Genomic_DNA"/>
</dbReference>
<feature type="transmembrane region" description="Helical" evidence="22">
    <location>
        <begin position="1074"/>
        <end position="1093"/>
    </location>
</feature>
<evidence type="ECO:0000313" key="26">
    <source>
        <dbReference type="Proteomes" id="UP000054558"/>
    </source>
</evidence>
<feature type="compositionally biased region" description="Gly residues" evidence="23">
    <location>
        <begin position="310"/>
        <end position="322"/>
    </location>
</feature>
<accession>A0A1Y1IL20</accession>
<feature type="binding site" evidence="19">
    <location>
        <position position="469"/>
    </location>
    <ligand>
        <name>UDP-alpha-D-glucose</name>
        <dbReference type="ChEBI" id="CHEBI:58885"/>
    </ligand>
</feature>
<keyword evidence="9 22" id="KW-0479">Metal-binding</keyword>
<comment type="catalytic activity">
    <reaction evidence="17 22">
        <text>[(1-&gt;4)-beta-D-glucosyl](n) + UDP-alpha-D-glucose = [(1-&gt;4)-beta-D-glucosyl](n+1) + UDP + H(+)</text>
        <dbReference type="Rhea" id="RHEA:19929"/>
        <dbReference type="Rhea" id="RHEA-COMP:10033"/>
        <dbReference type="Rhea" id="RHEA-COMP:10034"/>
        <dbReference type="ChEBI" id="CHEBI:15378"/>
        <dbReference type="ChEBI" id="CHEBI:18246"/>
        <dbReference type="ChEBI" id="CHEBI:58223"/>
        <dbReference type="ChEBI" id="CHEBI:58885"/>
        <dbReference type="EC" id="2.4.1.12"/>
    </reaction>
</comment>
<evidence type="ECO:0000256" key="22">
    <source>
        <dbReference type="RuleBase" id="RU361116"/>
    </source>
</evidence>
<dbReference type="Gene3D" id="3.90.550.10">
    <property type="entry name" value="Spore Coat Polysaccharide Biosynthesis Protein SpsA, Chain A"/>
    <property type="match status" value="1"/>
</dbReference>
<comment type="caution">
    <text evidence="22">Lacks conserved residue(s) required for the propagation of feature annotation.</text>
</comment>
<protein>
    <recommendedName>
        <fullName evidence="22">Cellulose synthase</fullName>
        <ecNumber evidence="22">2.4.1.12</ecNumber>
    </recommendedName>
</protein>
<feature type="binding site" evidence="20">
    <location>
        <position position="627"/>
    </location>
    <ligand>
        <name>Mn(2+)</name>
        <dbReference type="ChEBI" id="CHEBI:29035"/>
    </ligand>
</feature>
<evidence type="ECO:0000256" key="21">
    <source>
        <dbReference type="PROSITE-ProRule" id="PRU00175"/>
    </source>
</evidence>
<feature type="region of interest" description="Disordered" evidence="23">
    <location>
        <begin position="1"/>
        <end position="114"/>
    </location>
</feature>
<evidence type="ECO:0000256" key="10">
    <source>
        <dbReference type="ARBA" id="ARBA00022771"/>
    </source>
</evidence>
<dbReference type="EC" id="2.4.1.12" evidence="22"/>
<keyword evidence="26" id="KW-1185">Reference proteome</keyword>
<keyword evidence="13 22" id="KW-1133">Transmembrane helix</keyword>
<evidence type="ECO:0000256" key="12">
    <source>
        <dbReference type="ARBA" id="ARBA00022916"/>
    </source>
</evidence>
<evidence type="ECO:0000256" key="15">
    <source>
        <dbReference type="ARBA" id="ARBA00023211"/>
    </source>
</evidence>
<dbReference type="GO" id="GO:0008270">
    <property type="term" value="F:zinc ion binding"/>
    <property type="evidence" value="ECO:0007669"/>
    <property type="project" value="UniProtKB-KW"/>
</dbReference>
<name>A0A1Y1IL20_KLENI</name>
<dbReference type="SUPFAM" id="SSF57850">
    <property type="entry name" value="RING/U-box"/>
    <property type="match status" value="1"/>
</dbReference>
<feature type="compositionally biased region" description="Basic and acidic residues" evidence="23">
    <location>
        <begin position="79"/>
        <end position="92"/>
    </location>
</feature>
<feature type="transmembrane region" description="Helical" evidence="22">
    <location>
        <begin position="1039"/>
        <end position="1062"/>
    </location>
</feature>
<evidence type="ECO:0000256" key="6">
    <source>
        <dbReference type="ARBA" id="ARBA00022676"/>
    </source>
</evidence>
<comment type="similarity">
    <text evidence="4 22">Belongs to the glycosyltransferase 2 family. Plant cellulose synthase subfamily.</text>
</comment>
<evidence type="ECO:0000256" key="1">
    <source>
        <dbReference type="ARBA" id="ARBA00001936"/>
    </source>
</evidence>
<dbReference type="Pfam" id="PF14569">
    <property type="entry name" value="zf-UDP"/>
    <property type="match status" value="1"/>
</dbReference>
<dbReference type="Gene3D" id="3.30.40.10">
    <property type="entry name" value="Zinc/RING finger domain, C3HC4 (zinc finger)"/>
    <property type="match status" value="1"/>
</dbReference>
<evidence type="ECO:0000256" key="9">
    <source>
        <dbReference type="ARBA" id="ARBA00022723"/>
    </source>
</evidence>
<dbReference type="InterPro" id="IPR013083">
    <property type="entry name" value="Znf_RING/FYVE/PHD"/>
</dbReference>
<feature type="binding site" evidence="20">
    <location>
        <position position="651"/>
    </location>
    <ligand>
        <name>Mn(2+)</name>
        <dbReference type="ChEBI" id="CHEBI:29035"/>
    </ligand>
</feature>
<feature type="transmembrane region" description="Helical" evidence="22">
    <location>
        <begin position="1105"/>
        <end position="1123"/>
    </location>
</feature>
<dbReference type="OrthoDB" id="72851at2759"/>
<keyword evidence="10 21" id="KW-0863">Zinc-finger</keyword>
<comment type="pathway">
    <text evidence="3 22">Glycan metabolism; plant cellulose biosynthesis.</text>
</comment>
<evidence type="ECO:0000256" key="2">
    <source>
        <dbReference type="ARBA" id="ARBA00004651"/>
    </source>
</evidence>
<evidence type="ECO:0000256" key="8">
    <source>
        <dbReference type="ARBA" id="ARBA00022692"/>
    </source>
</evidence>
<feature type="domain" description="RING-type" evidence="24">
    <location>
        <begin position="152"/>
        <end position="197"/>
    </location>
</feature>
<keyword evidence="12 22" id="KW-0135">Cellulose biosynthesis</keyword>
<feature type="active site" evidence="18">
    <location>
        <position position="469"/>
    </location>
</feature>
<dbReference type="AlphaFoldDB" id="A0A1Y1IL20"/>
<dbReference type="GO" id="GO:0071555">
    <property type="term" value="P:cell wall organization"/>
    <property type="evidence" value="ECO:0007669"/>
    <property type="project" value="UniProtKB-KW"/>
</dbReference>